<dbReference type="InterPro" id="IPR002139">
    <property type="entry name" value="Ribo/fructo_kinase"/>
</dbReference>
<feature type="binding site" evidence="12">
    <location>
        <position position="241"/>
    </location>
    <ligand>
        <name>K(+)</name>
        <dbReference type="ChEBI" id="CHEBI:29103"/>
    </ligand>
</feature>
<evidence type="ECO:0000256" key="3">
    <source>
        <dbReference type="ARBA" id="ARBA00016943"/>
    </source>
</evidence>
<evidence type="ECO:0000256" key="1">
    <source>
        <dbReference type="ARBA" id="ARBA00005380"/>
    </source>
</evidence>
<comment type="cofactor">
    <cofactor evidence="12">
        <name>Mg(2+)</name>
        <dbReference type="ChEBI" id="CHEBI:18420"/>
    </cofactor>
    <text evidence="12">Requires a divalent cation, most likely magnesium in vivo, as an electrophilic catalyst to aid phosphoryl group transfer. It is the chelate of the metal and the nucleotide that is the actual substrate.</text>
</comment>
<evidence type="ECO:0000313" key="16">
    <source>
        <dbReference type="Proteomes" id="UP001055108"/>
    </source>
</evidence>
<dbReference type="InterPro" id="IPR002173">
    <property type="entry name" value="Carboh/pur_kinase_PfkB_CS"/>
</dbReference>
<comment type="pathway">
    <text evidence="12">Carbohydrate metabolism; D-ribose degradation; D-ribose 5-phosphate from beta-D-ribopyranose: step 2/2.</text>
</comment>
<feature type="binding site" evidence="12">
    <location>
        <position position="180"/>
    </location>
    <ligand>
        <name>ATP</name>
        <dbReference type="ChEBI" id="CHEBI:30616"/>
    </ligand>
</feature>
<accession>A0AA37HPX5</accession>
<dbReference type="Gene3D" id="3.40.1190.20">
    <property type="match status" value="1"/>
</dbReference>
<keyword evidence="12" id="KW-0963">Cytoplasm</keyword>
<dbReference type="InterPro" id="IPR011877">
    <property type="entry name" value="Ribokinase"/>
</dbReference>
<dbReference type="GO" id="GO:0004747">
    <property type="term" value="F:ribokinase activity"/>
    <property type="evidence" value="ECO:0007669"/>
    <property type="project" value="UniProtKB-UniRule"/>
</dbReference>
<evidence type="ECO:0000256" key="5">
    <source>
        <dbReference type="ARBA" id="ARBA00022723"/>
    </source>
</evidence>
<dbReference type="EMBL" id="BPQM01000073">
    <property type="protein sequence ID" value="GJD79849.1"/>
    <property type="molecule type" value="Genomic_DNA"/>
</dbReference>
<keyword evidence="16" id="KW-1185">Reference proteome</keyword>
<evidence type="ECO:0000256" key="4">
    <source>
        <dbReference type="ARBA" id="ARBA00022679"/>
    </source>
</evidence>
<sequence length="321" mass="32348">MQVFVVGSFVVACTVKVARLPRPGESLDAADFLSEPGGKGFNLAVAAQRLGAAVDGAFVVGEDAFADVAAAAFRRQGFPAGMLARRPGSTGGGVGFVDRAGENCLAVSLGANLSLAPEDLDAAALARADLVMATFESPDAPIRAAFAQARARGVETLLNASPARPIDPAILARTRTLLVNEVEAADLGLLDGDGRAEPRAIEALLGAGPECLVVTRGAAGAFAYGGAGPQVQSAFAVPVVDTIGAGDAFAAGFAVSRLGGCTPAEALRRAAACGAITVGRFGALDAFPTATELDRFLRERTDDGGGNDAAASVPQASRERP</sequence>
<feature type="binding site" evidence="12">
    <location>
        <position position="280"/>
    </location>
    <ligand>
        <name>K(+)</name>
        <dbReference type="ChEBI" id="CHEBI:29103"/>
    </ligand>
</feature>
<feature type="binding site" evidence="12">
    <location>
        <begin position="246"/>
        <end position="247"/>
    </location>
    <ligand>
        <name>ATP</name>
        <dbReference type="ChEBI" id="CHEBI:30616"/>
    </ligand>
</feature>
<evidence type="ECO:0000256" key="11">
    <source>
        <dbReference type="ARBA" id="ARBA00023277"/>
    </source>
</evidence>
<keyword evidence="11 12" id="KW-0119">Carbohydrate metabolism</keyword>
<evidence type="ECO:0000256" key="6">
    <source>
        <dbReference type="ARBA" id="ARBA00022741"/>
    </source>
</evidence>
<dbReference type="InterPro" id="IPR029056">
    <property type="entry name" value="Ribokinase-like"/>
</dbReference>
<evidence type="ECO:0000313" key="15">
    <source>
        <dbReference type="EMBL" id="GJD79849.1"/>
    </source>
</evidence>
<comment type="subcellular location">
    <subcellularLocation>
        <location evidence="12">Cytoplasm</location>
    </subcellularLocation>
</comment>
<gene>
    <name evidence="12 15" type="primary">rbsK</name>
    <name evidence="15" type="ORF">NBEOAGPD_3079</name>
</gene>
<feature type="binding site" evidence="12">
    <location>
        <position position="277"/>
    </location>
    <ligand>
        <name>K(+)</name>
        <dbReference type="ChEBI" id="CHEBI:29103"/>
    </ligand>
</feature>
<comment type="caution">
    <text evidence="12">Lacks conserved residue(s) required for the propagation of feature annotation.</text>
</comment>
<reference evidence="15" key="2">
    <citation type="submission" date="2021-08" db="EMBL/GenBank/DDBJ databases">
        <authorList>
            <person name="Tani A."/>
            <person name="Ola A."/>
            <person name="Ogura Y."/>
            <person name="Katsura K."/>
            <person name="Hayashi T."/>
        </authorList>
    </citation>
    <scope>NUCLEOTIDE SEQUENCE</scope>
    <source>
        <strain evidence="15">NBRC 103626</strain>
    </source>
</reference>
<dbReference type="Pfam" id="PF00294">
    <property type="entry name" value="PfkB"/>
    <property type="match status" value="1"/>
</dbReference>
<keyword evidence="8 12" id="KW-0067">ATP-binding</keyword>
<comment type="similarity">
    <text evidence="1">Belongs to the carbohydrate kinase pfkB family.</text>
</comment>
<comment type="activity regulation">
    <text evidence="12">Activated by a monovalent cation that binds near, but not in, the active site. The most likely occupant of the site in vivo is potassium. Ion binding induces a conformational change that may alter substrate affinity.</text>
</comment>
<feature type="binding site" evidence="12">
    <location>
        <begin position="215"/>
        <end position="220"/>
    </location>
    <ligand>
        <name>ATP</name>
        <dbReference type="ChEBI" id="CHEBI:30616"/>
    </ligand>
</feature>
<feature type="binding site" evidence="12">
    <location>
        <begin position="38"/>
        <end position="42"/>
    </location>
    <ligand>
        <name>substrate</name>
    </ligand>
</feature>
<dbReference type="PANTHER" id="PTHR10584">
    <property type="entry name" value="SUGAR KINASE"/>
    <property type="match status" value="1"/>
</dbReference>
<keyword evidence="6 12" id="KW-0547">Nucleotide-binding</keyword>
<feature type="binding site" evidence="12">
    <location>
        <position position="243"/>
    </location>
    <ligand>
        <name>K(+)</name>
        <dbReference type="ChEBI" id="CHEBI:29103"/>
    </ligand>
</feature>
<evidence type="ECO:0000256" key="2">
    <source>
        <dbReference type="ARBA" id="ARBA00012035"/>
    </source>
</evidence>
<dbReference type="GO" id="GO:0005737">
    <property type="term" value="C:cytoplasm"/>
    <property type="evidence" value="ECO:0007669"/>
    <property type="project" value="UniProtKB-SubCell"/>
</dbReference>
<dbReference type="HAMAP" id="MF_01987">
    <property type="entry name" value="Ribokinase"/>
    <property type="match status" value="1"/>
</dbReference>
<dbReference type="RefSeq" id="WP_284286571.1">
    <property type="nucleotide sequence ID" value="NZ_BSPI01000010.1"/>
</dbReference>
<dbReference type="PANTHER" id="PTHR10584:SF166">
    <property type="entry name" value="RIBOKINASE"/>
    <property type="match status" value="1"/>
</dbReference>
<dbReference type="SUPFAM" id="SSF53613">
    <property type="entry name" value="Ribokinase-like"/>
    <property type="match status" value="1"/>
</dbReference>
<evidence type="ECO:0000256" key="8">
    <source>
        <dbReference type="ARBA" id="ARBA00022840"/>
    </source>
</evidence>
<comment type="caution">
    <text evidence="15">The sequence shown here is derived from an EMBL/GenBank/DDBJ whole genome shotgun (WGS) entry which is preliminary data.</text>
</comment>
<protein>
    <recommendedName>
        <fullName evidence="3 12">Ribokinase</fullName>
        <shortName evidence="12">RK</shortName>
        <ecNumber evidence="2 12">2.7.1.15</ecNumber>
    </recommendedName>
</protein>
<dbReference type="EC" id="2.7.1.15" evidence="2 12"/>
<dbReference type="GO" id="GO:0005524">
    <property type="term" value="F:ATP binding"/>
    <property type="evidence" value="ECO:0007669"/>
    <property type="project" value="UniProtKB-UniRule"/>
</dbReference>
<dbReference type="GO" id="GO:0046872">
    <property type="term" value="F:metal ion binding"/>
    <property type="evidence" value="ECO:0007669"/>
    <property type="project" value="UniProtKB-KW"/>
</dbReference>
<evidence type="ECO:0000256" key="10">
    <source>
        <dbReference type="ARBA" id="ARBA00022958"/>
    </source>
</evidence>
<keyword evidence="9 12" id="KW-0460">Magnesium</keyword>
<feature type="domain" description="Carbohydrate kinase PfkB" evidence="14">
    <location>
        <begin position="3"/>
        <end position="289"/>
    </location>
</feature>
<dbReference type="InterPro" id="IPR011611">
    <property type="entry name" value="PfkB_dom"/>
</dbReference>
<keyword evidence="4 12" id="KW-0808">Transferase</keyword>
<dbReference type="AlphaFoldDB" id="A0AA37HPX5"/>
<feature type="binding site" evidence="12">
    <location>
        <position position="282"/>
    </location>
    <ligand>
        <name>K(+)</name>
        <dbReference type="ChEBI" id="CHEBI:29103"/>
    </ligand>
</feature>
<feature type="binding site" evidence="12">
    <location>
        <position position="247"/>
    </location>
    <ligand>
        <name>substrate</name>
    </ligand>
</feature>
<feature type="active site" description="Proton acceptor" evidence="12">
    <location>
        <position position="247"/>
    </location>
</feature>
<keyword evidence="5 12" id="KW-0479">Metal-binding</keyword>
<dbReference type="GO" id="GO:0019303">
    <property type="term" value="P:D-ribose catabolic process"/>
    <property type="evidence" value="ECO:0007669"/>
    <property type="project" value="UniProtKB-UniRule"/>
</dbReference>
<feature type="region of interest" description="Disordered" evidence="13">
    <location>
        <begin position="298"/>
        <end position="321"/>
    </location>
</feature>
<reference evidence="15" key="1">
    <citation type="journal article" date="2016" name="Front. Microbiol.">
        <title>Genome Sequence of the Piezophilic, Mesophilic Sulfate-Reducing Bacterium Desulfovibrio indicus J2T.</title>
        <authorList>
            <person name="Cao J."/>
            <person name="Maignien L."/>
            <person name="Shao Z."/>
            <person name="Alain K."/>
            <person name="Jebbar M."/>
        </authorList>
    </citation>
    <scope>NUCLEOTIDE SEQUENCE</scope>
    <source>
        <strain evidence="15">NBRC 103626</strain>
    </source>
</reference>
<feature type="binding site" evidence="12">
    <location>
        <position position="136"/>
    </location>
    <ligand>
        <name>substrate</name>
    </ligand>
</feature>
<comment type="similarity">
    <text evidence="12">Belongs to the carbohydrate kinase PfkB family. Ribokinase subfamily.</text>
</comment>
<evidence type="ECO:0000256" key="9">
    <source>
        <dbReference type="ARBA" id="ARBA00022842"/>
    </source>
</evidence>
<evidence type="ECO:0000259" key="14">
    <source>
        <dbReference type="Pfam" id="PF00294"/>
    </source>
</evidence>
<comment type="function">
    <text evidence="12">Catalyzes the phosphorylation of ribose at O-5 in a reaction requiring ATP and magnesium. The resulting D-ribose-5-phosphate can then be used either for sythesis of nucleotides, histidine, and tryptophan, or as a component of the pentose phosphate pathway.</text>
</comment>
<evidence type="ECO:0000256" key="13">
    <source>
        <dbReference type="SAM" id="MobiDB-lite"/>
    </source>
</evidence>
<keyword evidence="7 12" id="KW-0418">Kinase</keyword>
<proteinExistence type="inferred from homology"/>
<dbReference type="PROSITE" id="PS00584">
    <property type="entry name" value="PFKB_KINASES_2"/>
    <property type="match status" value="1"/>
</dbReference>
<evidence type="ECO:0000256" key="7">
    <source>
        <dbReference type="ARBA" id="ARBA00022777"/>
    </source>
</evidence>
<organism evidence="15 16">
    <name type="scientific">Methylobacterium gregans</name>
    <dbReference type="NCBI Taxonomy" id="374424"/>
    <lineage>
        <taxon>Bacteria</taxon>
        <taxon>Pseudomonadati</taxon>
        <taxon>Pseudomonadota</taxon>
        <taxon>Alphaproteobacteria</taxon>
        <taxon>Hyphomicrobiales</taxon>
        <taxon>Methylobacteriaceae</taxon>
        <taxon>Methylobacterium</taxon>
    </lineage>
</organism>
<comment type="subunit">
    <text evidence="12">Homodimer.</text>
</comment>
<evidence type="ECO:0000256" key="12">
    <source>
        <dbReference type="HAMAP-Rule" id="MF_01987"/>
    </source>
</evidence>
<dbReference type="PRINTS" id="PR00990">
    <property type="entry name" value="RIBOKINASE"/>
</dbReference>
<comment type="catalytic activity">
    <reaction evidence="12">
        <text>D-ribose + ATP = D-ribose 5-phosphate + ADP + H(+)</text>
        <dbReference type="Rhea" id="RHEA:13697"/>
        <dbReference type="ChEBI" id="CHEBI:15378"/>
        <dbReference type="ChEBI" id="CHEBI:30616"/>
        <dbReference type="ChEBI" id="CHEBI:47013"/>
        <dbReference type="ChEBI" id="CHEBI:78346"/>
        <dbReference type="ChEBI" id="CHEBI:456216"/>
        <dbReference type="EC" id="2.7.1.15"/>
    </reaction>
</comment>
<dbReference type="Proteomes" id="UP001055108">
    <property type="component" value="Unassembled WGS sequence"/>
</dbReference>
<keyword evidence="10 12" id="KW-0630">Potassium</keyword>
<name>A0AA37HPX5_9HYPH</name>